<protein>
    <submittedName>
        <fullName evidence="1">Uncharacterized protein</fullName>
    </submittedName>
</protein>
<accession>A0AA86SET3</accession>
<reference evidence="1" key="1">
    <citation type="submission" date="2023-10" db="EMBL/GenBank/DDBJ databases">
        <authorList>
            <person name="Domelevo Entfellner J.-B."/>
        </authorList>
    </citation>
    <scope>NUCLEOTIDE SEQUENCE</scope>
</reference>
<dbReference type="Gramene" id="rna-AYBTSS11_LOCUS16392">
    <property type="protein sequence ID" value="CAJ1955931.1"/>
    <property type="gene ID" value="gene-AYBTSS11_LOCUS16392"/>
</dbReference>
<organism evidence="1 2">
    <name type="scientific">Sphenostylis stenocarpa</name>
    <dbReference type="NCBI Taxonomy" id="92480"/>
    <lineage>
        <taxon>Eukaryota</taxon>
        <taxon>Viridiplantae</taxon>
        <taxon>Streptophyta</taxon>
        <taxon>Embryophyta</taxon>
        <taxon>Tracheophyta</taxon>
        <taxon>Spermatophyta</taxon>
        <taxon>Magnoliopsida</taxon>
        <taxon>eudicotyledons</taxon>
        <taxon>Gunneridae</taxon>
        <taxon>Pentapetalae</taxon>
        <taxon>rosids</taxon>
        <taxon>fabids</taxon>
        <taxon>Fabales</taxon>
        <taxon>Fabaceae</taxon>
        <taxon>Papilionoideae</taxon>
        <taxon>50 kb inversion clade</taxon>
        <taxon>NPAAA clade</taxon>
        <taxon>indigoferoid/millettioid clade</taxon>
        <taxon>Phaseoleae</taxon>
        <taxon>Sphenostylis</taxon>
    </lineage>
</organism>
<sequence length="139" mass="15916">MLYITATQAKARTRPHPITDYDADSHNLYETSSRAFASKRIIEFLQQLNGGNPTQIIIHRSNFVLAFGHRVVDKTLENMIAEEVLVSDAELLRGLNMVAFHSYKDADIKLRNEFHVALYTFEGMIHDEDKCLVDTLIYS</sequence>
<keyword evidence="2" id="KW-1185">Reference proteome</keyword>
<evidence type="ECO:0000313" key="2">
    <source>
        <dbReference type="Proteomes" id="UP001189624"/>
    </source>
</evidence>
<gene>
    <name evidence="1" type="ORF">AYBTSS11_LOCUS16392</name>
</gene>
<name>A0AA86SET3_9FABA</name>
<evidence type="ECO:0000313" key="1">
    <source>
        <dbReference type="EMBL" id="CAJ1955931.1"/>
    </source>
</evidence>
<dbReference type="AlphaFoldDB" id="A0AA86SET3"/>
<proteinExistence type="predicted"/>
<dbReference type="EMBL" id="OY731402">
    <property type="protein sequence ID" value="CAJ1955931.1"/>
    <property type="molecule type" value="Genomic_DNA"/>
</dbReference>
<dbReference type="Proteomes" id="UP001189624">
    <property type="component" value="Chromosome 5"/>
</dbReference>